<gene>
    <name evidence="1" type="ORF">H4W80_008008</name>
</gene>
<keyword evidence="2" id="KW-1185">Reference proteome</keyword>
<accession>A0ABR9MAX5</accession>
<organism evidence="1 2">
    <name type="scientific">Nonomuraea angiospora</name>
    <dbReference type="NCBI Taxonomy" id="46172"/>
    <lineage>
        <taxon>Bacteria</taxon>
        <taxon>Bacillati</taxon>
        <taxon>Actinomycetota</taxon>
        <taxon>Actinomycetes</taxon>
        <taxon>Streptosporangiales</taxon>
        <taxon>Streptosporangiaceae</taxon>
        <taxon>Nonomuraea</taxon>
    </lineage>
</organism>
<sequence>MNVEAEILDLKLRVETLEAALRSNRSPRHDDIVPAQAGPYRSELPALVAQVSIGVSELRAEIADVRTEVGQDFEALIVEVAGVRVQLSENYKAVQADLLGKIDSLRCDMIDLGLRLDRLMEAGDA</sequence>
<dbReference type="RefSeq" id="WP_192789737.1">
    <property type="nucleotide sequence ID" value="NZ_JADBEK010000001.1"/>
</dbReference>
<evidence type="ECO:0000313" key="1">
    <source>
        <dbReference type="EMBL" id="MBE1589750.1"/>
    </source>
</evidence>
<evidence type="ECO:0000313" key="2">
    <source>
        <dbReference type="Proteomes" id="UP000633509"/>
    </source>
</evidence>
<proteinExistence type="predicted"/>
<protein>
    <submittedName>
        <fullName evidence="1">Uncharacterized protein</fullName>
    </submittedName>
</protein>
<dbReference type="EMBL" id="JADBEK010000001">
    <property type="protein sequence ID" value="MBE1589750.1"/>
    <property type="molecule type" value="Genomic_DNA"/>
</dbReference>
<reference evidence="1 2" key="1">
    <citation type="submission" date="2020-10" db="EMBL/GenBank/DDBJ databases">
        <title>Sequencing the genomes of 1000 actinobacteria strains.</title>
        <authorList>
            <person name="Klenk H.-P."/>
        </authorList>
    </citation>
    <scope>NUCLEOTIDE SEQUENCE [LARGE SCALE GENOMIC DNA]</scope>
    <source>
        <strain evidence="1 2">DSM 43173</strain>
    </source>
</reference>
<dbReference type="Proteomes" id="UP000633509">
    <property type="component" value="Unassembled WGS sequence"/>
</dbReference>
<comment type="caution">
    <text evidence="1">The sequence shown here is derived from an EMBL/GenBank/DDBJ whole genome shotgun (WGS) entry which is preliminary data.</text>
</comment>
<name>A0ABR9MAX5_9ACTN</name>